<evidence type="ECO:0000256" key="1">
    <source>
        <dbReference type="SAM" id="SignalP"/>
    </source>
</evidence>
<evidence type="ECO:0000313" key="3">
    <source>
        <dbReference type="Proteomes" id="UP000831796"/>
    </source>
</evidence>
<dbReference type="Pfam" id="PF06739">
    <property type="entry name" value="SBBP"/>
    <property type="match status" value="1"/>
</dbReference>
<dbReference type="Proteomes" id="UP000831796">
    <property type="component" value="Chromosome"/>
</dbReference>
<dbReference type="EMBL" id="CP095046">
    <property type="protein sequence ID" value="UOQ71426.1"/>
    <property type="molecule type" value="Genomic_DNA"/>
</dbReference>
<evidence type="ECO:0000313" key="2">
    <source>
        <dbReference type="EMBL" id="UOQ71426.1"/>
    </source>
</evidence>
<protein>
    <submittedName>
        <fullName evidence="2">SBBP repeat-containing protein</fullName>
    </submittedName>
</protein>
<reference evidence="2" key="1">
    <citation type="submission" date="2022-04" db="EMBL/GenBank/DDBJ databases">
        <title>Hymenobacter sp. isolated from the air.</title>
        <authorList>
            <person name="Won M."/>
            <person name="Lee C.-M."/>
            <person name="Woen H.-Y."/>
            <person name="Kwon S.-W."/>
        </authorList>
    </citation>
    <scope>NUCLEOTIDE SEQUENCE</scope>
    <source>
        <strain evidence="2">5116S-3</strain>
    </source>
</reference>
<keyword evidence="1" id="KW-0732">Signal</keyword>
<dbReference type="AlphaFoldDB" id="A0A8T9Q0X9"/>
<dbReference type="InterPro" id="IPR052918">
    <property type="entry name" value="Motility_Chemotaxis_Reg"/>
</dbReference>
<dbReference type="KEGG" id="hcu:MUN79_22820"/>
<organism evidence="2 3">
    <name type="scientific">Hymenobacter cellulosilyticus</name>
    <dbReference type="NCBI Taxonomy" id="2932248"/>
    <lineage>
        <taxon>Bacteria</taxon>
        <taxon>Pseudomonadati</taxon>
        <taxon>Bacteroidota</taxon>
        <taxon>Cytophagia</taxon>
        <taxon>Cytophagales</taxon>
        <taxon>Hymenobacteraceae</taxon>
        <taxon>Hymenobacter</taxon>
    </lineage>
</organism>
<dbReference type="Gene3D" id="2.80.10.50">
    <property type="match status" value="1"/>
</dbReference>
<dbReference type="InterPro" id="IPR010620">
    <property type="entry name" value="SBBP_repeat"/>
</dbReference>
<dbReference type="PANTHER" id="PTHR35580:SF1">
    <property type="entry name" value="PHYTASE-LIKE DOMAIN-CONTAINING PROTEIN"/>
    <property type="match status" value="1"/>
</dbReference>
<keyword evidence="3" id="KW-1185">Reference proteome</keyword>
<dbReference type="SUPFAM" id="SSF101898">
    <property type="entry name" value="NHL repeat"/>
    <property type="match status" value="1"/>
</dbReference>
<feature type="signal peptide" evidence="1">
    <location>
        <begin position="1"/>
        <end position="27"/>
    </location>
</feature>
<name>A0A8T9Q0X9_9BACT</name>
<sequence>MRISTRSILAGTAGVLFSLAFSKGARAQTTAPPAWTNATATGLGSEVQGGMAVDAAGNTYEAGNFTGSLLIGTTQLISVGNSDGYLAKYAPNGVLLWVRQLGSAGRDRAYEVAVDAAGNAYVSGYFGGSLTLGNGVSLTAPANGTTNNWLFVARYSSEGTAEWAQQASAPETASSIGSSIGVDAQGHVYLAGMFTSSLTVGSLSISAPPYTQRTGTFLARISTTTGAVQALTPTYFYAAGNTQFTFLPRLAVSADGAAYLLNFFNLDIVLPDASRTTIVSRGSTDEIIFKYSPAGTVEWVEQIGGSGKTGPTTQPWMRPATCT</sequence>
<proteinExistence type="predicted"/>
<gene>
    <name evidence="2" type="ORF">MUN79_22820</name>
</gene>
<feature type="chain" id="PRO_5035890538" evidence="1">
    <location>
        <begin position="28"/>
        <end position="323"/>
    </location>
</feature>
<accession>A0A8T9Q0X9</accession>
<dbReference type="PANTHER" id="PTHR35580">
    <property type="entry name" value="CELL SURFACE GLYCOPROTEIN (S-LAYER PROTEIN)-LIKE PROTEIN"/>
    <property type="match status" value="1"/>
</dbReference>
<dbReference type="RefSeq" id="WP_244674833.1">
    <property type="nucleotide sequence ID" value="NZ_CP095046.1"/>
</dbReference>